<dbReference type="SUPFAM" id="SSF56300">
    <property type="entry name" value="Metallo-dependent phosphatases"/>
    <property type="match status" value="1"/>
</dbReference>
<dbReference type="Pfam" id="PF00149">
    <property type="entry name" value="Metallophos"/>
    <property type="match status" value="1"/>
</dbReference>
<organism evidence="5 6">
    <name type="scientific">Secundilactobacillus malefermentans</name>
    <dbReference type="NCBI Taxonomy" id="176292"/>
    <lineage>
        <taxon>Bacteria</taxon>
        <taxon>Bacillati</taxon>
        <taxon>Bacillota</taxon>
        <taxon>Bacilli</taxon>
        <taxon>Lactobacillales</taxon>
        <taxon>Lactobacillaceae</taxon>
        <taxon>Secundilactobacillus</taxon>
    </lineage>
</organism>
<evidence type="ECO:0000256" key="1">
    <source>
        <dbReference type="ARBA" id="ARBA00022729"/>
    </source>
</evidence>
<keyword evidence="2" id="KW-0378">Hydrolase</keyword>
<evidence type="ECO:0000313" key="6">
    <source>
        <dbReference type="Proteomes" id="UP000294854"/>
    </source>
</evidence>
<evidence type="ECO:0000259" key="3">
    <source>
        <dbReference type="Pfam" id="PF00149"/>
    </source>
</evidence>
<gene>
    <name evidence="5" type="ORF">C5L31_000498</name>
</gene>
<sequence length="460" mass="51421">MADKVKILHINDLHSHLNKWPKIRRFIGQKKAQFQREGNSVFTFDIGDAMDRVHPLTEATDGQKNVELMNEIGFDGVTIGNNEGLGNTMDQLNHLYDYANFDVILGNLLTLNDRKQPSWAKDGKIVKTKGGTRILILGLTAPYMDTYPKLGWRTISVEKMLPYLLKKFEGQADYVILLSHLGLNVDQAIAKQFPQVGLIIGAHTHHLLVHGQQIGNSLLAAAGKYGEYVGQVDLVFDDNHKLISNKATVTPVEGLVAAPADKGEVAHYSALGEQILSEQSVAKLPSAMETSWTGYSRVIGEGLLAIQEFTHTNAAILNSGLFLTNLPAGVVNRNDIHKLLPHSIHAMKVTLSGYDLWRLIREMEKNRNYLLRFPIKGMGFRGKVFGAIDYSGISYEEDSKAVLYRNSPISPMETYEVGMVDNYSFIPYFPTIEIVGKNEIFSNFVLRDVFSQYLAEHYPI</sequence>
<evidence type="ECO:0008006" key="7">
    <source>
        <dbReference type="Google" id="ProtNLM"/>
    </source>
</evidence>
<accession>A0A4R5NJZ8</accession>
<dbReference type="InterPro" id="IPR036907">
    <property type="entry name" value="5'-Nucleotdase_C_sf"/>
</dbReference>
<dbReference type="OrthoDB" id="9793179at2"/>
<feature type="domain" description="Calcineurin-like phosphoesterase" evidence="3">
    <location>
        <begin position="6"/>
        <end position="206"/>
    </location>
</feature>
<dbReference type="InterPro" id="IPR008334">
    <property type="entry name" value="5'-Nucleotdase_C"/>
</dbReference>
<dbReference type="EMBL" id="PUFO01000071">
    <property type="protein sequence ID" value="TDG74979.1"/>
    <property type="molecule type" value="Genomic_DNA"/>
</dbReference>
<keyword evidence="2" id="KW-0547">Nucleotide-binding</keyword>
<comment type="caution">
    <text evidence="5">The sequence shown here is derived from an EMBL/GenBank/DDBJ whole genome shotgun (WGS) entry which is preliminary data.</text>
</comment>
<dbReference type="PIRSF" id="PIRSF036361">
    <property type="entry name" value="YunD"/>
    <property type="match status" value="1"/>
</dbReference>
<dbReference type="PROSITE" id="PS00785">
    <property type="entry name" value="5_NUCLEOTIDASE_1"/>
    <property type="match status" value="1"/>
</dbReference>
<dbReference type="GO" id="GO:0009166">
    <property type="term" value="P:nucleotide catabolic process"/>
    <property type="evidence" value="ECO:0007669"/>
    <property type="project" value="InterPro"/>
</dbReference>
<proteinExistence type="inferred from homology"/>
<protein>
    <recommendedName>
        <fullName evidence="7">Calcineurin-like phosphoesterase domain-containing protein</fullName>
    </recommendedName>
</protein>
<dbReference type="STRING" id="1122149.FD44_GL001542"/>
<dbReference type="InterPro" id="IPR006179">
    <property type="entry name" value="5_nucleotidase/apyrase"/>
</dbReference>
<dbReference type="GO" id="GO:0008253">
    <property type="term" value="F:5'-nucleotidase activity"/>
    <property type="evidence" value="ECO:0007669"/>
    <property type="project" value="TreeGrafter"/>
</dbReference>
<dbReference type="PANTHER" id="PTHR11575:SF23">
    <property type="entry name" value="5-NUCLEOTIDASE FAMILY PROTEIN"/>
    <property type="match status" value="1"/>
</dbReference>
<dbReference type="SUPFAM" id="SSF55816">
    <property type="entry name" value="5'-nucleotidase (syn. UDP-sugar hydrolase), C-terminal domain"/>
    <property type="match status" value="1"/>
</dbReference>
<evidence type="ECO:0000256" key="2">
    <source>
        <dbReference type="RuleBase" id="RU362119"/>
    </source>
</evidence>
<keyword evidence="6" id="KW-1185">Reference proteome</keyword>
<dbReference type="RefSeq" id="WP_010620736.1">
    <property type="nucleotide sequence ID" value="NZ_PUFO01000071.1"/>
</dbReference>
<dbReference type="AlphaFoldDB" id="A0A4R5NJZ8"/>
<dbReference type="InterPro" id="IPR004843">
    <property type="entry name" value="Calcineurin-like_PHP"/>
</dbReference>
<feature type="domain" description="5'-Nucleotidase C-terminal" evidence="4">
    <location>
        <begin position="306"/>
        <end position="400"/>
    </location>
</feature>
<evidence type="ECO:0000313" key="5">
    <source>
        <dbReference type="EMBL" id="TDG74979.1"/>
    </source>
</evidence>
<dbReference type="Proteomes" id="UP000294854">
    <property type="component" value="Unassembled WGS sequence"/>
</dbReference>
<dbReference type="PRINTS" id="PR01607">
    <property type="entry name" value="APYRASEFAMLY"/>
</dbReference>
<dbReference type="InterPro" id="IPR029052">
    <property type="entry name" value="Metallo-depent_PP-like"/>
</dbReference>
<dbReference type="Gene3D" id="3.60.21.10">
    <property type="match status" value="1"/>
</dbReference>
<dbReference type="InterPro" id="IPR006146">
    <property type="entry name" value="5'-Nucleotdase_CS"/>
</dbReference>
<dbReference type="InterPro" id="IPR011240">
    <property type="entry name" value="Pesterase_YunD"/>
</dbReference>
<reference evidence="5 6" key="1">
    <citation type="journal article" date="2019" name="Appl. Microbiol. Biotechnol.">
        <title>Uncovering carbohydrate metabolism through a genotype-phenotype association study of 56 lactic acid bacteria genomes.</title>
        <authorList>
            <person name="Buron-Moles G."/>
            <person name="Chailyan A."/>
            <person name="Dolejs I."/>
            <person name="Forster J."/>
            <person name="Miks M.H."/>
        </authorList>
    </citation>
    <scope>NUCLEOTIDE SEQUENCE [LARGE SCALE GENOMIC DNA]</scope>
    <source>
        <strain evidence="5 6">ATCC 49373</strain>
    </source>
</reference>
<name>A0A4R5NJZ8_9LACO</name>
<dbReference type="GO" id="GO:0046872">
    <property type="term" value="F:metal ion binding"/>
    <property type="evidence" value="ECO:0007669"/>
    <property type="project" value="InterPro"/>
</dbReference>
<dbReference type="GO" id="GO:0000166">
    <property type="term" value="F:nucleotide binding"/>
    <property type="evidence" value="ECO:0007669"/>
    <property type="project" value="UniProtKB-KW"/>
</dbReference>
<dbReference type="Pfam" id="PF02872">
    <property type="entry name" value="5_nucleotid_C"/>
    <property type="match status" value="1"/>
</dbReference>
<dbReference type="PANTHER" id="PTHR11575">
    <property type="entry name" value="5'-NUCLEOTIDASE-RELATED"/>
    <property type="match status" value="1"/>
</dbReference>
<dbReference type="GO" id="GO:0030288">
    <property type="term" value="C:outer membrane-bounded periplasmic space"/>
    <property type="evidence" value="ECO:0007669"/>
    <property type="project" value="TreeGrafter"/>
</dbReference>
<dbReference type="Gene3D" id="3.90.780.10">
    <property type="entry name" value="5'-Nucleotidase, C-terminal domain"/>
    <property type="match status" value="1"/>
</dbReference>
<dbReference type="CDD" id="cd00845">
    <property type="entry name" value="MPP_UshA_N_like"/>
    <property type="match status" value="1"/>
</dbReference>
<dbReference type="GO" id="GO:0008768">
    <property type="term" value="F:UDP-sugar diphosphatase activity"/>
    <property type="evidence" value="ECO:0007669"/>
    <property type="project" value="TreeGrafter"/>
</dbReference>
<comment type="similarity">
    <text evidence="2">Belongs to the 5'-nucleotidase family.</text>
</comment>
<keyword evidence="1" id="KW-0732">Signal</keyword>
<evidence type="ECO:0000259" key="4">
    <source>
        <dbReference type="Pfam" id="PF02872"/>
    </source>
</evidence>